<feature type="compositionally biased region" description="Basic residues" evidence="1">
    <location>
        <begin position="197"/>
        <end position="214"/>
    </location>
</feature>
<dbReference type="Proteomes" id="UP001417504">
    <property type="component" value="Unassembled WGS sequence"/>
</dbReference>
<feature type="compositionally biased region" description="Basic and acidic residues" evidence="1">
    <location>
        <begin position="216"/>
        <end position="243"/>
    </location>
</feature>
<comment type="caution">
    <text evidence="2">The sequence shown here is derived from an EMBL/GenBank/DDBJ whole genome shotgun (WGS) entry which is preliminary data.</text>
</comment>
<feature type="compositionally biased region" description="Acidic residues" evidence="1">
    <location>
        <begin position="274"/>
        <end position="289"/>
    </location>
</feature>
<reference evidence="2 3" key="1">
    <citation type="submission" date="2024-01" db="EMBL/GenBank/DDBJ databases">
        <title>Genome assemblies of Stephania.</title>
        <authorList>
            <person name="Yang L."/>
        </authorList>
    </citation>
    <scope>NUCLEOTIDE SEQUENCE [LARGE SCALE GENOMIC DNA]</scope>
    <source>
        <strain evidence="2">QJT</strain>
        <tissue evidence="2">Leaf</tissue>
    </source>
</reference>
<feature type="compositionally biased region" description="Basic and acidic residues" evidence="1">
    <location>
        <begin position="290"/>
        <end position="309"/>
    </location>
</feature>
<accession>A0AAP0I759</accession>
<feature type="region of interest" description="Disordered" evidence="1">
    <location>
        <begin position="183"/>
        <end position="309"/>
    </location>
</feature>
<protein>
    <submittedName>
        <fullName evidence="2">Uncharacterized protein</fullName>
    </submittedName>
</protein>
<proteinExistence type="predicted"/>
<feature type="compositionally biased region" description="Basic and acidic residues" evidence="1">
    <location>
        <begin position="18"/>
        <end position="45"/>
    </location>
</feature>
<name>A0AAP0I759_9MAGN</name>
<evidence type="ECO:0000313" key="3">
    <source>
        <dbReference type="Proteomes" id="UP001417504"/>
    </source>
</evidence>
<sequence length="427" mass="46643">MLEVDLILDECMARTKRTKEDRKSEEARKTEKGNKKTAKKGERIGRRAQTTSYRKSKELGRVMGDSLMVGELNDEAPAIQAPDMALSYPTEVVIIAIIDFVVSIIDCIRFGMVSHVLGGLEVEKRTEVQGSTGVQFPSGRGLCSLMFDGSGSSVHVLFQSLGMARKKSLVTWEEASVGNSRIGEELSSRGRTTQTTSHRKRKAINKPIVKRARNVRVGEVEEDHSHIYDGAKDVESDVERDESSRDEDEGGNNGDDDSEEDVDNDGDDHVGNDANEDSDDVGDGDDDCESDGKGDGNDDRDSEKIDKIDHGKRVIAKTVSASAKRSEIVRGKKVNGKIISAKTISAMVASNKKDVAKKGRGKKKARVRITLDTALVWRHLLEKEITVESAKQMANYVVKYLSGKGPIHTATTTIATTSTGTGKTRTS</sequence>
<gene>
    <name evidence="2" type="ORF">Sjap_017893</name>
</gene>
<feature type="region of interest" description="Disordered" evidence="1">
    <location>
        <begin position="15"/>
        <end position="50"/>
    </location>
</feature>
<evidence type="ECO:0000256" key="1">
    <source>
        <dbReference type="SAM" id="MobiDB-lite"/>
    </source>
</evidence>
<evidence type="ECO:0000313" key="2">
    <source>
        <dbReference type="EMBL" id="KAK9109833.1"/>
    </source>
</evidence>
<dbReference type="EMBL" id="JBBNAE010000007">
    <property type="protein sequence ID" value="KAK9109833.1"/>
    <property type="molecule type" value="Genomic_DNA"/>
</dbReference>
<dbReference type="AlphaFoldDB" id="A0AAP0I759"/>
<feature type="compositionally biased region" description="Acidic residues" evidence="1">
    <location>
        <begin position="244"/>
        <end position="266"/>
    </location>
</feature>
<keyword evidence="3" id="KW-1185">Reference proteome</keyword>
<organism evidence="2 3">
    <name type="scientific">Stephania japonica</name>
    <dbReference type="NCBI Taxonomy" id="461633"/>
    <lineage>
        <taxon>Eukaryota</taxon>
        <taxon>Viridiplantae</taxon>
        <taxon>Streptophyta</taxon>
        <taxon>Embryophyta</taxon>
        <taxon>Tracheophyta</taxon>
        <taxon>Spermatophyta</taxon>
        <taxon>Magnoliopsida</taxon>
        <taxon>Ranunculales</taxon>
        <taxon>Menispermaceae</taxon>
        <taxon>Menispermoideae</taxon>
        <taxon>Cissampelideae</taxon>
        <taxon>Stephania</taxon>
    </lineage>
</organism>